<organism evidence="2 3">
    <name type="scientific">Pseudomonas putida</name>
    <name type="common">Arthrobacter siderocapsulatus</name>
    <dbReference type="NCBI Taxonomy" id="303"/>
    <lineage>
        <taxon>Bacteria</taxon>
        <taxon>Pseudomonadati</taxon>
        <taxon>Pseudomonadota</taxon>
        <taxon>Gammaproteobacteria</taxon>
        <taxon>Pseudomonadales</taxon>
        <taxon>Pseudomonadaceae</taxon>
        <taxon>Pseudomonas</taxon>
    </lineage>
</organism>
<dbReference type="AlphaFoldDB" id="A0A7V8E9P3"/>
<accession>A0A7V8E9P3</accession>
<dbReference type="InterPro" id="IPR025737">
    <property type="entry name" value="FApF"/>
</dbReference>
<evidence type="ECO:0000313" key="3">
    <source>
        <dbReference type="Proteomes" id="UP000442695"/>
    </source>
</evidence>
<dbReference type="Proteomes" id="UP000442695">
    <property type="component" value="Unassembled WGS sequence"/>
</dbReference>
<sequence>MRAITKNKVLSVSLAAVVLASAKSQAVTIEPGDYIPAPAGTNLFLTYFDHTRSDSIHLEGVGHISEKTDQETNIALLRVVRFGEVVGMPFNYQALLPVGSVSGRLSGADMSTNGVQVGDPMLGFVLWPYSDHDKGRYVGLASVTSLPLGSYDKDRVSLGRNSWTQNFQVVYTEKFGGDWMLDLAGDVFFYGDNDKFGPASQKLEQENTYQVQAWISKQLSPLTNVGVGYSRKTGGKQTMDGIDNGLRTDNKQVRFSVSQFVTRSTQLQAELYRSLEARGGYEQNVGLTVRFLRVF</sequence>
<dbReference type="Pfam" id="PF13557">
    <property type="entry name" value="Phenol_MetA_deg"/>
    <property type="match status" value="1"/>
</dbReference>
<keyword evidence="1" id="KW-0732">Signal</keyword>
<comment type="caution">
    <text evidence="2">The sequence shown here is derived from an EMBL/GenBank/DDBJ whole genome shotgun (WGS) entry which is preliminary data.</text>
</comment>
<reference evidence="2 3" key="1">
    <citation type="submission" date="2019-12" db="EMBL/GenBank/DDBJ databases">
        <authorList>
            <person name="Woiski C."/>
        </authorList>
    </citation>
    <scope>NUCLEOTIDE SEQUENCE [LARGE SCALE GENOMIC DNA]</scope>
    <source>
        <strain evidence="2 3">BOE100</strain>
    </source>
</reference>
<feature type="chain" id="PRO_5030930318" description="Transporter" evidence="1">
    <location>
        <begin position="27"/>
        <end position="295"/>
    </location>
</feature>
<proteinExistence type="predicted"/>
<name>A0A7V8E9P3_PSEPU</name>
<feature type="signal peptide" evidence="1">
    <location>
        <begin position="1"/>
        <end position="26"/>
    </location>
</feature>
<protein>
    <recommendedName>
        <fullName evidence="4">Transporter</fullName>
    </recommendedName>
</protein>
<evidence type="ECO:0000256" key="1">
    <source>
        <dbReference type="SAM" id="SignalP"/>
    </source>
</evidence>
<dbReference type="RefSeq" id="WP_162465326.1">
    <property type="nucleotide sequence ID" value="NZ_WOWR01000091.1"/>
</dbReference>
<evidence type="ECO:0000313" key="2">
    <source>
        <dbReference type="EMBL" id="KAF0250761.1"/>
    </source>
</evidence>
<dbReference type="EMBL" id="WOWR01000091">
    <property type="protein sequence ID" value="KAF0250761.1"/>
    <property type="molecule type" value="Genomic_DNA"/>
</dbReference>
<gene>
    <name evidence="2" type="ORF">GN299_32210</name>
</gene>
<evidence type="ECO:0008006" key="4">
    <source>
        <dbReference type="Google" id="ProtNLM"/>
    </source>
</evidence>